<keyword evidence="1" id="KW-0812">Transmembrane</keyword>
<evidence type="ECO:0000313" key="2">
    <source>
        <dbReference type="EMBL" id="VDC91070.1"/>
    </source>
</evidence>
<feature type="transmembrane region" description="Helical" evidence="1">
    <location>
        <begin position="21"/>
        <end position="40"/>
    </location>
</feature>
<sequence length="64" mass="7585">MPRSVENSPKKLQKRIQNRRTNSWIVKMPTLGLYCLSGVLPGSSKNHRKLQTMMSWFVRTKPRW</sequence>
<evidence type="ECO:0000256" key="1">
    <source>
        <dbReference type="SAM" id="Phobius"/>
    </source>
</evidence>
<organism evidence="2">
    <name type="scientific">Brassica oleracea</name>
    <name type="common">Wild cabbage</name>
    <dbReference type="NCBI Taxonomy" id="3712"/>
    <lineage>
        <taxon>Eukaryota</taxon>
        <taxon>Viridiplantae</taxon>
        <taxon>Streptophyta</taxon>
        <taxon>Embryophyta</taxon>
        <taxon>Tracheophyta</taxon>
        <taxon>Spermatophyta</taxon>
        <taxon>Magnoliopsida</taxon>
        <taxon>eudicotyledons</taxon>
        <taxon>Gunneridae</taxon>
        <taxon>Pentapetalae</taxon>
        <taxon>rosids</taxon>
        <taxon>malvids</taxon>
        <taxon>Brassicales</taxon>
        <taxon>Brassicaceae</taxon>
        <taxon>Brassiceae</taxon>
        <taxon>Brassica</taxon>
    </lineage>
</organism>
<keyword evidence="1" id="KW-0472">Membrane</keyword>
<protein>
    <submittedName>
        <fullName evidence="2">Uncharacterized protein</fullName>
    </submittedName>
</protein>
<keyword evidence="1" id="KW-1133">Transmembrane helix</keyword>
<accession>A0A3P6AZ90</accession>
<gene>
    <name evidence="2" type="ORF">BOLC3T15656H</name>
</gene>
<dbReference type="EMBL" id="LR031872">
    <property type="protein sequence ID" value="VDC91070.1"/>
    <property type="molecule type" value="Genomic_DNA"/>
</dbReference>
<proteinExistence type="predicted"/>
<dbReference type="AlphaFoldDB" id="A0A3P6AZ90"/>
<name>A0A3P6AZ90_BRAOL</name>
<reference evidence="2" key="1">
    <citation type="submission" date="2018-11" db="EMBL/GenBank/DDBJ databases">
        <authorList>
            <consortium name="Genoscope - CEA"/>
            <person name="William W."/>
        </authorList>
    </citation>
    <scope>NUCLEOTIDE SEQUENCE</scope>
</reference>